<evidence type="ECO:0000256" key="3">
    <source>
        <dbReference type="ARBA" id="ARBA00022801"/>
    </source>
</evidence>
<keyword evidence="10" id="KW-1185">Reference proteome</keyword>
<dbReference type="GO" id="GO:0008270">
    <property type="term" value="F:zinc ion binding"/>
    <property type="evidence" value="ECO:0007669"/>
    <property type="project" value="TreeGrafter"/>
</dbReference>
<evidence type="ECO:0000256" key="1">
    <source>
        <dbReference type="ARBA" id="ARBA00022670"/>
    </source>
</evidence>
<dbReference type="EMBL" id="LT934425">
    <property type="protein sequence ID" value="SOH06272.1"/>
    <property type="molecule type" value="Genomic_DNA"/>
</dbReference>
<evidence type="ECO:0000313" key="10">
    <source>
        <dbReference type="Proteomes" id="UP000221734"/>
    </source>
</evidence>
<dbReference type="GO" id="GO:0006508">
    <property type="term" value="P:proteolysis"/>
    <property type="evidence" value="ECO:0007669"/>
    <property type="project" value="UniProtKB-KW"/>
</dbReference>
<dbReference type="InterPro" id="IPR028090">
    <property type="entry name" value="JAB_dom_prok"/>
</dbReference>
<dbReference type="OrthoDB" id="9802958at2"/>
<proteinExistence type="predicted"/>
<dbReference type="KEGG" id="kst:KSMBR1_3799"/>
<dbReference type="SMART" id="SM00232">
    <property type="entry name" value="JAB_MPN"/>
    <property type="match status" value="1"/>
</dbReference>
<dbReference type="PANTHER" id="PTHR34858">
    <property type="entry name" value="CYSO-CYSTEINE PEPTIDASE"/>
    <property type="match status" value="1"/>
</dbReference>
<evidence type="ECO:0000256" key="5">
    <source>
        <dbReference type="ARBA" id="ARBA00023049"/>
    </source>
</evidence>
<dbReference type="SUPFAM" id="SSF102712">
    <property type="entry name" value="JAB1/MPN domain"/>
    <property type="match status" value="1"/>
</dbReference>
<name>Q1Q5P4_KUEST</name>
<protein>
    <submittedName>
        <fullName evidence="8">Putative desampylase</fullName>
        <ecNumber evidence="8">3.4.19.15</ecNumber>
    </submittedName>
</protein>
<dbReference type="AlphaFoldDB" id="Q1Q5P4"/>
<keyword evidence="4" id="KW-0862">Zinc</keyword>
<evidence type="ECO:0000313" key="8">
    <source>
        <dbReference type="EMBL" id="QII12349.1"/>
    </source>
</evidence>
<evidence type="ECO:0000313" key="9">
    <source>
        <dbReference type="EMBL" id="SOH06272.1"/>
    </source>
</evidence>
<reference evidence="7" key="1">
    <citation type="journal article" date="2006" name="Nature">
        <title>Deciphering the evolution and metabolism of an anammox bacterium from a community genome.</title>
        <authorList>
            <person name="Strous M."/>
            <person name="Pelletier E."/>
            <person name="Mangenot S."/>
            <person name="Rattei T."/>
            <person name="Lehner A."/>
            <person name="Taylor M.W."/>
            <person name="Horn M."/>
            <person name="Daims H."/>
            <person name="Bartol-Mavel D."/>
            <person name="Wincker P."/>
            <person name="Barbe V."/>
            <person name="Fonknechten N."/>
            <person name="Vallenet D."/>
            <person name="Segurens B."/>
            <person name="Schenowitz-Truong C."/>
            <person name="Medigue C."/>
            <person name="Collingro A."/>
            <person name="Snel B."/>
            <person name="Dutilh B.E."/>
            <person name="OpDenCamp H.J.M."/>
            <person name="vanDerDrift C."/>
            <person name="Cirpus I."/>
            <person name="vanDePas-Schoonen K.T."/>
            <person name="Harhangi H.R."/>
            <person name="vanNiftrik L."/>
            <person name="Schmid M."/>
            <person name="Keltjens J."/>
            <person name="vanDeVossenberg J."/>
            <person name="Kartal B."/>
            <person name="Meier H."/>
            <person name="Frishman D."/>
            <person name="Huynen M.A."/>
            <person name="Mewes H."/>
            <person name="Weissenbach J."/>
            <person name="Jetten M.S.M."/>
            <person name="Wagner M."/>
            <person name="LePaslier D."/>
        </authorList>
    </citation>
    <scope>NUCLEOTIDE SEQUENCE</scope>
</reference>
<dbReference type="InterPro" id="IPR051929">
    <property type="entry name" value="VirAsm_ModProt"/>
</dbReference>
<evidence type="ECO:0000313" key="11">
    <source>
        <dbReference type="Proteomes" id="UP000501926"/>
    </source>
</evidence>
<dbReference type="CDD" id="cd08070">
    <property type="entry name" value="MPN_like"/>
    <property type="match status" value="1"/>
</dbReference>
<keyword evidence="1" id="KW-0645">Protease</keyword>
<keyword evidence="5" id="KW-0482">Metalloprotease</keyword>
<feature type="domain" description="JAB1/MPN/MOV34 metalloenzyme" evidence="6">
    <location>
        <begin position="1"/>
        <end position="126"/>
    </location>
</feature>
<dbReference type="Pfam" id="PF14464">
    <property type="entry name" value="Prok-JAB"/>
    <property type="match status" value="1"/>
</dbReference>
<dbReference type="Gene3D" id="3.40.140.10">
    <property type="entry name" value="Cytidine Deaminase, domain 2"/>
    <property type="match status" value="1"/>
</dbReference>
<organism evidence="7">
    <name type="scientific">Kuenenia stuttgartiensis</name>
    <dbReference type="NCBI Taxonomy" id="174633"/>
    <lineage>
        <taxon>Bacteria</taxon>
        <taxon>Pseudomonadati</taxon>
        <taxon>Planctomycetota</taxon>
        <taxon>Candidatus Brocadiia</taxon>
        <taxon>Candidatus Brocadiales</taxon>
        <taxon>Candidatus Brocadiaceae</taxon>
        <taxon>Candidatus Kuenenia</taxon>
    </lineage>
</organism>
<dbReference type="EMBL" id="CP049055">
    <property type="protein sequence ID" value="QII12349.1"/>
    <property type="molecule type" value="Genomic_DNA"/>
</dbReference>
<reference evidence="8 11" key="5">
    <citation type="submission" date="2020-02" db="EMBL/GenBank/DDBJ databases">
        <title>Newly sequenced genome of strain CSTR1 showed variability in Candidatus Kuenenia stuttgartiensis genomes.</title>
        <authorList>
            <person name="Ding C."/>
            <person name="Adrian L."/>
        </authorList>
    </citation>
    <scope>NUCLEOTIDE SEQUENCE [LARGE SCALE GENOMIC DNA]</scope>
    <source>
        <strain evidence="8 11">CSTR1</strain>
    </source>
</reference>
<keyword evidence="3 8" id="KW-0378">Hydrolase</keyword>
<sequence length="139" mass="16046">MLHIGKNELNSIKNEVIKNYPLECCGLLVGMNTSEKKVVEVHAVQNKNTERTQDRYEISGKDFMKTDRIASKKGLQIIGIYHSHPDHPAVPSAFDTENAWSGYSYMIVSVEKRKDIEFRAWIFDEKRKLFIEEKINCIG</sequence>
<accession>Q1Q5P4</accession>
<dbReference type="InterPro" id="IPR000555">
    <property type="entry name" value="JAMM/MPN+_dom"/>
</dbReference>
<dbReference type="FunFam" id="3.40.140.10:FF:000085">
    <property type="entry name" value="Mov34/MPN/PAD-1 family protein"/>
    <property type="match status" value="1"/>
</dbReference>
<keyword evidence="2" id="KW-0479">Metal-binding</keyword>
<dbReference type="PANTHER" id="PTHR34858:SF1">
    <property type="entry name" value="CYSO-CYSTEINE PEPTIDASE"/>
    <property type="match status" value="1"/>
</dbReference>
<evidence type="ECO:0000256" key="2">
    <source>
        <dbReference type="ARBA" id="ARBA00022723"/>
    </source>
</evidence>
<gene>
    <name evidence="8" type="ORF">KsCSTR_29700</name>
    <name evidence="9" type="ORF">KSMBR1_3799</name>
    <name evidence="7" type="ORF">kuste4567</name>
</gene>
<evidence type="ECO:0000256" key="4">
    <source>
        <dbReference type="ARBA" id="ARBA00022833"/>
    </source>
</evidence>
<evidence type="ECO:0000313" key="7">
    <source>
        <dbReference type="EMBL" id="CAJ75329.1"/>
    </source>
</evidence>
<dbReference type="RefSeq" id="WP_099326731.1">
    <property type="nucleotide sequence ID" value="NZ_CP049055.1"/>
</dbReference>
<dbReference type="EC" id="3.4.19.15" evidence="8"/>
<reference evidence="10" key="3">
    <citation type="submission" date="2017-10" db="EMBL/GenBank/DDBJ databases">
        <authorList>
            <person name="Frank J."/>
        </authorList>
    </citation>
    <scope>NUCLEOTIDE SEQUENCE [LARGE SCALE GENOMIC DNA]</scope>
</reference>
<reference evidence="9" key="4">
    <citation type="submission" date="2017-10" db="EMBL/GenBank/DDBJ databases">
        <authorList>
            <person name="Banno H."/>
            <person name="Chua N.-H."/>
        </authorList>
    </citation>
    <scope>NUCLEOTIDE SEQUENCE [LARGE SCALE GENOMIC DNA]</scope>
    <source>
        <strain evidence="9">Kuenenia_mbr1_ru-nijmegen</strain>
    </source>
</reference>
<dbReference type="EMBL" id="CT573071">
    <property type="protein sequence ID" value="CAJ75329.1"/>
    <property type="molecule type" value="Genomic_DNA"/>
</dbReference>
<dbReference type="Proteomes" id="UP000501926">
    <property type="component" value="Chromosome"/>
</dbReference>
<dbReference type="Proteomes" id="UP000221734">
    <property type="component" value="Chromosome Kuenenia_stuttgartiensis_MBR1"/>
</dbReference>
<reference evidence="7" key="2">
    <citation type="submission" date="2006-01" db="EMBL/GenBank/DDBJ databases">
        <authorList>
            <person name="Genoscope"/>
        </authorList>
    </citation>
    <scope>NUCLEOTIDE SEQUENCE</scope>
</reference>
<evidence type="ECO:0000259" key="6">
    <source>
        <dbReference type="SMART" id="SM00232"/>
    </source>
</evidence>
<dbReference type="GO" id="GO:0008235">
    <property type="term" value="F:metalloexopeptidase activity"/>
    <property type="evidence" value="ECO:0007669"/>
    <property type="project" value="TreeGrafter"/>
</dbReference>